<organism evidence="3 4">
    <name type="scientific">Pirellula staleyi (strain ATCC 27377 / DSM 6068 / ICPB 4128)</name>
    <name type="common">Pirella staleyi</name>
    <dbReference type="NCBI Taxonomy" id="530564"/>
    <lineage>
        <taxon>Bacteria</taxon>
        <taxon>Pseudomonadati</taxon>
        <taxon>Planctomycetota</taxon>
        <taxon>Planctomycetia</taxon>
        <taxon>Pirellulales</taxon>
        <taxon>Pirellulaceae</taxon>
        <taxon>Pirellula</taxon>
    </lineage>
</organism>
<feature type="domain" description="TadE-like" evidence="2">
    <location>
        <begin position="22"/>
        <end position="63"/>
    </location>
</feature>
<keyword evidence="4" id="KW-1185">Reference proteome</keyword>
<dbReference type="HOGENOM" id="CLU_122851_3_0_0"/>
<accession>D2R671</accession>
<evidence type="ECO:0000313" key="4">
    <source>
        <dbReference type="Proteomes" id="UP000001887"/>
    </source>
</evidence>
<dbReference type="Pfam" id="PF07811">
    <property type="entry name" value="TadE"/>
    <property type="match status" value="1"/>
</dbReference>
<protein>
    <submittedName>
        <fullName evidence="3">TadE family protein</fullName>
    </submittedName>
</protein>
<keyword evidence="1" id="KW-1133">Transmembrane helix</keyword>
<evidence type="ECO:0000259" key="2">
    <source>
        <dbReference type="Pfam" id="PF07811"/>
    </source>
</evidence>
<name>D2R671_PIRSD</name>
<evidence type="ECO:0000313" key="3">
    <source>
        <dbReference type="EMBL" id="ADB19156.1"/>
    </source>
</evidence>
<dbReference type="InterPro" id="IPR012495">
    <property type="entry name" value="TadE-like_dom"/>
</dbReference>
<feature type="transmembrane region" description="Helical" evidence="1">
    <location>
        <begin position="21"/>
        <end position="42"/>
    </location>
</feature>
<keyword evidence="1" id="KW-0472">Membrane</keyword>
<sequence>MFQQFLANRSSSKRTTRARSAAVTVEFALTIPLLFLLFFGMIEFARIAMIENSVENAAYEGARAAIVPGGTSTSAQTAAQSALSAAMISGATVSVTPSNITIATTSVTVDVSVPLNSNTWVLAAFTSGRFVNRSCKLNREKTSSL</sequence>
<gene>
    <name evidence="3" type="ordered locus">Psta_4514</name>
</gene>
<dbReference type="KEGG" id="psl:Psta_4514"/>
<dbReference type="EMBL" id="CP001848">
    <property type="protein sequence ID" value="ADB19156.1"/>
    <property type="molecule type" value="Genomic_DNA"/>
</dbReference>
<proteinExistence type="predicted"/>
<evidence type="ECO:0000256" key="1">
    <source>
        <dbReference type="SAM" id="Phobius"/>
    </source>
</evidence>
<dbReference type="STRING" id="530564.Psta_4514"/>
<reference evidence="3 4" key="1">
    <citation type="journal article" date="2009" name="Stand. Genomic Sci.">
        <title>Complete genome sequence of Pirellula staleyi type strain (ATCC 27377).</title>
        <authorList>
            <person name="Clum A."/>
            <person name="Tindall B.J."/>
            <person name="Sikorski J."/>
            <person name="Ivanova N."/>
            <person name="Mavrommatis K."/>
            <person name="Lucas S."/>
            <person name="Glavina del Rio T."/>
            <person name="Nolan M."/>
            <person name="Chen F."/>
            <person name="Tice H."/>
            <person name="Pitluck S."/>
            <person name="Cheng J.F."/>
            <person name="Chertkov O."/>
            <person name="Brettin T."/>
            <person name="Han C."/>
            <person name="Detter J.C."/>
            <person name="Kuske C."/>
            <person name="Bruce D."/>
            <person name="Goodwin L."/>
            <person name="Ovchinikova G."/>
            <person name="Pati A."/>
            <person name="Mikhailova N."/>
            <person name="Chen A."/>
            <person name="Palaniappan K."/>
            <person name="Land M."/>
            <person name="Hauser L."/>
            <person name="Chang Y.J."/>
            <person name="Jeffries C.D."/>
            <person name="Chain P."/>
            <person name="Rohde M."/>
            <person name="Goker M."/>
            <person name="Bristow J."/>
            <person name="Eisen J.A."/>
            <person name="Markowitz V."/>
            <person name="Hugenholtz P."/>
            <person name="Kyrpides N.C."/>
            <person name="Klenk H.P."/>
            <person name="Lapidus A."/>
        </authorList>
    </citation>
    <scope>NUCLEOTIDE SEQUENCE [LARGE SCALE GENOMIC DNA]</scope>
    <source>
        <strain evidence="4">ATCC 27377 / DSM 6068 / ICPB 4128</strain>
    </source>
</reference>
<dbReference type="Proteomes" id="UP000001887">
    <property type="component" value="Chromosome"/>
</dbReference>
<dbReference type="eggNOG" id="COG4961">
    <property type="taxonomic scope" value="Bacteria"/>
</dbReference>
<dbReference type="OrthoDB" id="271198at2"/>
<keyword evidence="1" id="KW-0812">Transmembrane</keyword>
<dbReference type="AlphaFoldDB" id="D2R671"/>